<evidence type="ECO:0000313" key="3">
    <source>
        <dbReference type="Proteomes" id="UP000231201"/>
    </source>
</evidence>
<feature type="chain" id="PRO_5014779852" evidence="1">
    <location>
        <begin position="31"/>
        <end position="909"/>
    </location>
</feature>
<organism evidence="2 3">
    <name type="scientific">Prevotella intermedia</name>
    <dbReference type="NCBI Taxonomy" id="28131"/>
    <lineage>
        <taxon>Bacteria</taxon>
        <taxon>Pseudomonadati</taxon>
        <taxon>Bacteroidota</taxon>
        <taxon>Bacteroidia</taxon>
        <taxon>Bacteroidales</taxon>
        <taxon>Prevotellaceae</taxon>
        <taxon>Prevotella</taxon>
    </lineage>
</organism>
<feature type="signal peptide" evidence="1">
    <location>
        <begin position="1"/>
        <end position="30"/>
    </location>
</feature>
<comment type="caution">
    <text evidence="2">The sequence shown here is derived from an EMBL/GenBank/DDBJ whole genome shotgun (WGS) entry which is preliminary data.</text>
</comment>
<dbReference type="Proteomes" id="UP000231201">
    <property type="component" value="Unassembled WGS sequence"/>
</dbReference>
<sequence length="909" mass="102283">MFNLIKTAMEKRFKFLFLLLCCLISSSAIAQQRLRDVSKQEAFSLVKDNFSGQDVDYYLCEDPVLKIEGENNFLDPSQSGTWTFFVDAEPMKGWEHDCYIVRVVKRIGEYQSPETQSTKFRLPPMGNFSPLEVKNRYGIKANQKPYVRKATLSNEAKSAAGHTYAVILSGGHNKYSNYERYWNDCSFVYQTLVNKYGVPKNNIAVVMSDGTNPAEDMHLTTGGYKSSPLDLDYDGWPDIKYAATRTNVRHILSGLSQKMTKDDHLFFYVIDHGGTRDNKNQSYICLWNGESLHDYELADWLLPFNQKSIYVNAVLGQCFSGGFIEELTKVGCVVAAASESDKSSYGCYDIPYDEFVYHWTSAINGKDAYGKLVASDVDNNNRVTMDEAFTYAKLKDRAPEHPQYKSNPISVGEDLAFNNLPEAVDLYIKDNDEDTGKEPNLTTKEFWKSPDIWVRNKVDSIKEHENPYYSPEHFACIIYVRVYNRGKEDFNGVGQWLHVYWAQASTGLTIKAWKGKELYKNHVSGGHLRAVPIPKIPAGGFSDIPVGWSMPGDLISSPSDNGTEKHHFCLTARILDTFDDDSYDPKKTHFDVRGSNDIAQKNVSIVSRRELSKGITVFVRNIYGNNHKYSLELRTSTEKDKLLFTKANVKMKMARPIYKAWERGGLRATDIVYNPTASPYSVKLNSSSSKLENICMNGAEFEKVTMNFDFHTSSTDPNEKYTFDLIQKDETGNIVGGETFIVEAPLHSHQGIEITPIDLGDGRYKLSTNWQETDRVLWTDAVGSDVGTGNNITVTPTLTNNKFSAIAISSQGEMAQESITLESKTGFKSISPTPVEDFIDIELHCPVKSGNAVLRINSLVQTGSILLSKHIPLDAKKIQLDATSLPSGIYVLTYSVDNQIVDSRKFSKK</sequence>
<protein>
    <submittedName>
        <fullName evidence="2">Uncharacterized protein</fullName>
    </submittedName>
</protein>
<reference evidence="2 3" key="1">
    <citation type="submission" date="2017-11" db="EMBL/GenBank/DDBJ databases">
        <title>Genome sequencing of Prevotella intermedia KCOM 2833.</title>
        <authorList>
            <person name="Kook J.-K."/>
            <person name="Park S.-N."/>
            <person name="Lim Y.K."/>
        </authorList>
    </citation>
    <scope>NUCLEOTIDE SEQUENCE [LARGE SCALE GENOMIC DNA]</scope>
    <source>
        <strain evidence="2 3">KCOM 2833</strain>
    </source>
</reference>
<gene>
    <name evidence="2" type="ORF">CTM59_09820</name>
</gene>
<name>A0A2M8TKC6_PREIN</name>
<evidence type="ECO:0000256" key="1">
    <source>
        <dbReference type="SAM" id="SignalP"/>
    </source>
</evidence>
<accession>A0A2M8TKC6</accession>
<dbReference type="AlphaFoldDB" id="A0A2M8TKC6"/>
<dbReference type="InterPro" id="IPR001096">
    <property type="entry name" value="Peptidase_C13"/>
</dbReference>
<dbReference type="EMBL" id="PENH01000002">
    <property type="protein sequence ID" value="PJI24406.1"/>
    <property type="molecule type" value="Genomic_DNA"/>
</dbReference>
<evidence type="ECO:0000313" key="2">
    <source>
        <dbReference type="EMBL" id="PJI24406.1"/>
    </source>
</evidence>
<dbReference type="Pfam" id="PF01650">
    <property type="entry name" value="Peptidase_C13"/>
    <property type="match status" value="1"/>
</dbReference>
<proteinExistence type="predicted"/>
<keyword evidence="1" id="KW-0732">Signal</keyword>
<dbReference type="Gene3D" id="3.40.50.1460">
    <property type="match status" value="1"/>
</dbReference>
<dbReference type="GO" id="GO:0006508">
    <property type="term" value="P:proteolysis"/>
    <property type="evidence" value="ECO:0007669"/>
    <property type="project" value="InterPro"/>
</dbReference>
<dbReference type="GO" id="GO:0008233">
    <property type="term" value="F:peptidase activity"/>
    <property type="evidence" value="ECO:0007669"/>
    <property type="project" value="InterPro"/>
</dbReference>